<dbReference type="PANTHER" id="PTHR22948:SF29">
    <property type="entry name" value="FI02030P-RELATED"/>
    <property type="match status" value="1"/>
</dbReference>
<evidence type="ECO:0000259" key="1">
    <source>
        <dbReference type="PROSITE" id="PS50304"/>
    </source>
</evidence>
<dbReference type="GO" id="GO:0005737">
    <property type="term" value="C:cytoplasm"/>
    <property type="evidence" value="ECO:0007669"/>
    <property type="project" value="UniProtKB-ARBA"/>
</dbReference>
<dbReference type="InterPro" id="IPR035437">
    <property type="entry name" value="SNase_OB-fold_sf"/>
</dbReference>
<protein>
    <recommendedName>
        <fullName evidence="1">Tudor domain-containing protein</fullName>
    </recommendedName>
</protein>
<dbReference type="PROSITE" id="PS50304">
    <property type="entry name" value="TUDOR"/>
    <property type="match status" value="1"/>
</dbReference>
<dbReference type="Pfam" id="PF00567">
    <property type="entry name" value="TUDOR"/>
    <property type="match status" value="1"/>
</dbReference>
<feature type="domain" description="Tudor" evidence="1">
    <location>
        <begin position="1"/>
        <end position="28"/>
    </location>
</feature>
<name>A0A8S9XDW8_APOLU</name>
<reference evidence="2" key="1">
    <citation type="journal article" date="2021" name="Mol. Ecol. Resour.">
        <title>Apolygus lucorum genome provides insights into omnivorousness and mesophyll feeding.</title>
        <authorList>
            <person name="Liu Y."/>
            <person name="Liu H."/>
            <person name="Wang H."/>
            <person name="Huang T."/>
            <person name="Liu B."/>
            <person name="Yang B."/>
            <person name="Yin L."/>
            <person name="Li B."/>
            <person name="Zhang Y."/>
            <person name="Zhang S."/>
            <person name="Jiang F."/>
            <person name="Zhang X."/>
            <person name="Ren Y."/>
            <person name="Wang B."/>
            <person name="Wang S."/>
            <person name="Lu Y."/>
            <person name="Wu K."/>
            <person name="Fan W."/>
            <person name="Wang G."/>
        </authorList>
    </citation>
    <scope>NUCLEOTIDE SEQUENCE</scope>
    <source>
        <strain evidence="2">12Hb</strain>
    </source>
</reference>
<proteinExistence type="predicted"/>
<dbReference type="PANTHER" id="PTHR22948">
    <property type="entry name" value="TUDOR DOMAIN CONTAINING PROTEIN"/>
    <property type="match status" value="1"/>
</dbReference>
<dbReference type="AlphaFoldDB" id="A0A8S9XDW8"/>
<dbReference type="InterPro" id="IPR050621">
    <property type="entry name" value="Tudor_domain_containing"/>
</dbReference>
<comment type="caution">
    <text evidence="2">The sequence shown here is derived from an EMBL/GenBank/DDBJ whole genome shotgun (WGS) entry which is preliminary data.</text>
</comment>
<dbReference type="Proteomes" id="UP000466442">
    <property type="component" value="Unassembled WGS sequence"/>
</dbReference>
<gene>
    <name evidence="2" type="ORF">GE061_017960</name>
</gene>
<organism evidence="2 3">
    <name type="scientific">Apolygus lucorum</name>
    <name type="common">Small green plant bug</name>
    <name type="synonym">Lygocoris lucorum</name>
    <dbReference type="NCBI Taxonomy" id="248454"/>
    <lineage>
        <taxon>Eukaryota</taxon>
        <taxon>Metazoa</taxon>
        <taxon>Ecdysozoa</taxon>
        <taxon>Arthropoda</taxon>
        <taxon>Hexapoda</taxon>
        <taxon>Insecta</taxon>
        <taxon>Pterygota</taxon>
        <taxon>Neoptera</taxon>
        <taxon>Paraneoptera</taxon>
        <taxon>Hemiptera</taxon>
        <taxon>Heteroptera</taxon>
        <taxon>Panheteroptera</taxon>
        <taxon>Cimicomorpha</taxon>
        <taxon>Miridae</taxon>
        <taxon>Mirini</taxon>
        <taxon>Apolygus</taxon>
    </lineage>
</organism>
<evidence type="ECO:0000313" key="2">
    <source>
        <dbReference type="EMBL" id="KAF6206724.1"/>
    </source>
</evidence>
<dbReference type="InterPro" id="IPR002999">
    <property type="entry name" value="Tudor"/>
</dbReference>
<feature type="non-terminal residue" evidence="2">
    <location>
        <position position="102"/>
    </location>
</feature>
<dbReference type="EMBL" id="WIXP02000008">
    <property type="protein sequence ID" value="KAF6206724.1"/>
    <property type="molecule type" value="Genomic_DNA"/>
</dbReference>
<dbReference type="Gene3D" id="2.40.50.90">
    <property type="match status" value="1"/>
</dbReference>
<evidence type="ECO:0000313" key="3">
    <source>
        <dbReference type="Proteomes" id="UP000466442"/>
    </source>
</evidence>
<dbReference type="SUPFAM" id="SSF63748">
    <property type="entry name" value="Tudor/PWWP/MBT"/>
    <property type="match status" value="1"/>
</dbReference>
<accession>A0A8S9XDW8</accession>
<keyword evidence="3" id="KW-1185">Reference proteome</keyword>
<sequence length="102" mass="11587">EVFFLDFGNKEIVSIKNIRKIRPQFLHLPSQAVRTTLSSIQVVPEHRDSGKRFLGQLIKGKLMKAEVVVRDIINAELEVVLFDENGDSINNLMAAKGYCEPY</sequence>
<dbReference type="OrthoDB" id="10052065at2759"/>